<evidence type="ECO:0000256" key="10">
    <source>
        <dbReference type="SAM" id="Phobius"/>
    </source>
</evidence>
<feature type="transmembrane region" description="Helical" evidence="10">
    <location>
        <begin position="158"/>
        <end position="178"/>
    </location>
</feature>
<dbReference type="SMART" id="SM01381">
    <property type="entry name" value="7TM_GPCR_Srsx"/>
    <property type="match status" value="1"/>
</dbReference>
<feature type="transmembrane region" description="Helical" evidence="10">
    <location>
        <begin position="298"/>
        <end position="322"/>
    </location>
</feature>
<dbReference type="InterPro" id="IPR000611">
    <property type="entry name" value="NPY_rcpt"/>
</dbReference>
<gene>
    <name evidence="12" type="ORF">B7P43_G10877</name>
</gene>
<sequence length="445" mass="50590">MNCAEDSLFQNITSNINCTCRQEYNVTYGEEGLYDVPAGIIALLSVFYGTISVLAVVGNSLVMWIVATSRRMQNVTNCFISNLALADIVIGLFAIPFQFQAALLQRWNLPHFMCAFCPFVQVLSVNVSIFTLTAIAVDRHRAILNPLSARPSKLRARLAIAGIWCVAGALAAPMAAALRVTYIEDPDQRCRVKPFCHNVHMSDVAMLSYRIVMVLVQYFTPLCIISCVYARMALRLWGSRAPGNAQDSRDANLMKNKKKVIKMLVIVVALFAICWLPLQTYNVLQYIYPEINKYRYINIIWFCCDWLAMSNSCYNPFIYGIYNEKFKREFQQRCPFKSRSWSTHSHTIDSDFDKSQTSQTRASVRLSYYSNHSNSYDWRRSYSTRAQQHVTLLSQNNAFYRGVSIRGPIGRHNTSNSCGLTTELCVSPEKHQKNGNSSDMDELCL</sequence>
<dbReference type="InterPro" id="IPR017452">
    <property type="entry name" value="GPCR_Rhodpsn_7TM"/>
</dbReference>
<dbReference type="AlphaFoldDB" id="A0A2J7QPI6"/>
<evidence type="ECO:0000256" key="1">
    <source>
        <dbReference type="ARBA" id="ARBA00004141"/>
    </source>
</evidence>
<keyword evidence="5 9" id="KW-0297">G-protein coupled receptor</keyword>
<organism evidence="12 13">
    <name type="scientific">Cryptotermes secundus</name>
    <dbReference type="NCBI Taxonomy" id="105785"/>
    <lineage>
        <taxon>Eukaryota</taxon>
        <taxon>Metazoa</taxon>
        <taxon>Ecdysozoa</taxon>
        <taxon>Arthropoda</taxon>
        <taxon>Hexapoda</taxon>
        <taxon>Insecta</taxon>
        <taxon>Pterygota</taxon>
        <taxon>Neoptera</taxon>
        <taxon>Polyneoptera</taxon>
        <taxon>Dictyoptera</taxon>
        <taxon>Blattodea</taxon>
        <taxon>Blattoidea</taxon>
        <taxon>Termitoidae</taxon>
        <taxon>Kalotermitidae</taxon>
        <taxon>Cryptotermitinae</taxon>
        <taxon>Cryptotermes</taxon>
    </lineage>
</organism>
<evidence type="ECO:0000256" key="2">
    <source>
        <dbReference type="ARBA" id="ARBA00010663"/>
    </source>
</evidence>
<dbReference type="CDD" id="cd15393">
    <property type="entry name" value="7tmA_leucokinin-like"/>
    <property type="match status" value="1"/>
</dbReference>
<comment type="similarity">
    <text evidence="2 9">Belongs to the G-protein coupled receptor 1 family.</text>
</comment>
<dbReference type="PRINTS" id="PR01012">
    <property type="entry name" value="NRPEPTIDEYR"/>
</dbReference>
<dbReference type="InParanoid" id="A0A2J7QPI6"/>
<dbReference type="PANTHER" id="PTHR45695">
    <property type="entry name" value="LEUCOKININ RECEPTOR-RELATED"/>
    <property type="match status" value="1"/>
</dbReference>
<dbReference type="Pfam" id="PF00001">
    <property type="entry name" value="7tm_1"/>
    <property type="match status" value="1"/>
</dbReference>
<dbReference type="FunFam" id="1.20.1070.10:FF:000291">
    <property type="entry name" value="Predicted protein"/>
    <property type="match status" value="1"/>
</dbReference>
<protein>
    <recommendedName>
        <fullName evidence="11">G-protein coupled receptors family 1 profile domain-containing protein</fullName>
    </recommendedName>
</protein>
<evidence type="ECO:0000256" key="3">
    <source>
        <dbReference type="ARBA" id="ARBA00022692"/>
    </source>
</evidence>
<evidence type="ECO:0000313" key="13">
    <source>
        <dbReference type="Proteomes" id="UP000235965"/>
    </source>
</evidence>
<evidence type="ECO:0000256" key="5">
    <source>
        <dbReference type="ARBA" id="ARBA00023040"/>
    </source>
</evidence>
<evidence type="ECO:0000256" key="8">
    <source>
        <dbReference type="ARBA" id="ARBA00023224"/>
    </source>
</evidence>
<dbReference type="STRING" id="105785.A0A2J7QPI6"/>
<comment type="subcellular location">
    <subcellularLocation>
        <location evidence="1">Membrane</location>
        <topology evidence="1">Multi-pass membrane protein</topology>
    </subcellularLocation>
</comment>
<evidence type="ECO:0000313" key="12">
    <source>
        <dbReference type="EMBL" id="PNF30499.1"/>
    </source>
</evidence>
<feature type="transmembrane region" description="Helical" evidence="10">
    <location>
        <begin position="119"/>
        <end position="137"/>
    </location>
</feature>
<feature type="domain" description="G-protein coupled receptors family 1 profile" evidence="11">
    <location>
        <begin position="58"/>
        <end position="319"/>
    </location>
</feature>
<evidence type="ECO:0000256" key="4">
    <source>
        <dbReference type="ARBA" id="ARBA00022989"/>
    </source>
</evidence>
<dbReference type="PANTHER" id="PTHR45695:SF9">
    <property type="entry name" value="LEUCOKININ RECEPTOR"/>
    <property type="match status" value="1"/>
</dbReference>
<dbReference type="GO" id="GO:0004983">
    <property type="term" value="F:neuropeptide Y receptor activity"/>
    <property type="evidence" value="ECO:0007669"/>
    <property type="project" value="InterPro"/>
</dbReference>
<reference evidence="12 13" key="1">
    <citation type="submission" date="2017-12" db="EMBL/GenBank/DDBJ databases">
        <title>Hemimetabolous genomes reveal molecular basis of termite eusociality.</title>
        <authorList>
            <person name="Harrison M.C."/>
            <person name="Jongepier E."/>
            <person name="Robertson H.M."/>
            <person name="Arning N."/>
            <person name="Bitard-Feildel T."/>
            <person name="Chao H."/>
            <person name="Childers C.P."/>
            <person name="Dinh H."/>
            <person name="Doddapaneni H."/>
            <person name="Dugan S."/>
            <person name="Gowin J."/>
            <person name="Greiner C."/>
            <person name="Han Y."/>
            <person name="Hu H."/>
            <person name="Hughes D.S.T."/>
            <person name="Huylmans A.-K."/>
            <person name="Kemena C."/>
            <person name="Kremer L.P.M."/>
            <person name="Lee S.L."/>
            <person name="Lopez-Ezquerra A."/>
            <person name="Mallet L."/>
            <person name="Monroy-Kuhn J.M."/>
            <person name="Moser A."/>
            <person name="Murali S.C."/>
            <person name="Muzny D.M."/>
            <person name="Otani S."/>
            <person name="Piulachs M.-D."/>
            <person name="Poelchau M."/>
            <person name="Qu J."/>
            <person name="Schaub F."/>
            <person name="Wada-Katsumata A."/>
            <person name="Worley K.C."/>
            <person name="Xie Q."/>
            <person name="Ylla G."/>
            <person name="Poulsen M."/>
            <person name="Gibbs R.A."/>
            <person name="Schal C."/>
            <person name="Richards S."/>
            <person name="Belles X."/>
            <person name="Korb J."/>
            <person name="Bornberg-Bauer E."/>
        </authorList>
    </citation>
    <scope>NUCLEOTIDE SEQUENCE [LARGE SCALE GENOMIC DNA]</scope>
    <source>
        <tissue evidence="12">Whole body</tissue>
    </source>
</reference>
<dbReference type="PROSITE" id="PS00237">
    <property type="entry name" value="G_PROTEIN_RECEP_F1_1"/>
    <property type="match status" value="1"/>
</dbReference>
<keyword evidence="3 9" id="KW-0812">Transmembrane</keyword>
<keyword evidence="7 9" id="KW-0675">Receptor</keyword>
<evidence type="ECO:0000259" key="11">
    <source>
        <dbReference type="PROSITE" id="PS50262"/>
    </source>
</evidence>
<dbReference type="Proteomes" id="UP000235965">
    <property type="component" value="Unassembled WGS sequence"/>
</dbReference>
<proteinExistence type="inferred from homology"/>
<feature type="transmembrane region" description="Helical" evidence="10">
    <location>
        <begin position="79"/>
        <end position="99"/>
    </location>
</feature>
<dbReference type="PRINTS" id="PR00237">
    <property type="entry name" value="GPCRRHODOPSN"/>
</dbReference>
<accession>A0A2J7QPI6</accession>
<keyword evidence="13" id="KW-1185">Reference proteome</keyword>
<name>A0A2J7QPI6_9NEOP</name>
<dbReference type="PROSITE" id="PS50262">
    <property type="entry name" value="G_PROTEIN_RECEP_F1_2"/>
    <property type="match status" value="1"/>
</dbReference>
<keyword evidence="4 10" id="KW-1133">Transmembrane helix</keyword>
<keyword evidence="6 10" id="KW-0472">Membrane</keyword>
<dbReference type="GO" id="GO:0005886">
    <property type="term" value="C:plasma membrane"/>
    <property type="evidence" value="ECO:0007669"/>
    <property type="project" value="TreeGrafter"/>
</dbReference>
<feature type="transmembrane region" description="Helical" evidence="10">
    <location>
        <begin position="40"/>
        <end position="67"/>
    </location>
</feature>
<evidence type="ECO:0000256" key="7">
    <source>
        <dbReference type="ARBA" id="ARBA00023170"/>
    </source>
</evidence>
<dbReference type="InterPro" id="IPR000276">
    <property type="entry name" value="GPCR_Rhodpsn"/>
</dbReference>
<dbReference type="Gene3D" id="1.20.1070.10">
    <property type="entry name" value="Rhodopsin 7-helix transmembrane proteins"/>
    <property type="match status" value="1"/>
</dbReference>
<evidence type="ECO:0000256" key="9">
    <source>
        <dbReference type="RuleBase" id="RU000688"/>
    </source>
</evidence>
<feature type="transmembrane region" description="Helical" evidence="10">
    <location>
        <begin position="260"/>
        <end position="278"/>
    </location>
</feature>
<dbReference type="SUPFAM" id="SSF81321">
    <property type="entry name" value="Family A G protein-coupled receptor-like"/>
    <property type="match status" value="1"/>
</dbReference>
<comment type="caution">
    <text evidence="12">The sequence shown here is derived from an EMBL/GenBank/DDBJ whole genome shotgun (WGS) entry which is preliminary data.</text>
</comment>
<evidence type="ECO:0000256" key="6">
    <source>
        <dbReference type="ARBA" id="ARBA00023136"/>
    </source>
</evidence>
<dbReference type="EMBL" id="NEVH01012089">
    <property type="protein sequence ID" value="PNF30499.1"/>
    <property type="molecule type" value="Genomic_DNA"/>
</dbReference>
<feature type="transmembrane region" description="Helical" evidence="10">
    <location>
        <begin position="207"/>
        <end position="230"/>
    </location>
</feature>
<keyword evidence="8 9" id="KW-0807">Transducer</keyword>
<dbReference type="OrthoDB" id="9445642at2759"/>